<evidence type="ECO:0000313" key="2">
    <source>
        <dbReference type="EMBL" id="PTQ50677.1"/>
    </source>
</evidence>
<feature type="compositionally biased region" description="Basic residues" evidence="1">
    <location>
        <begin position="40"/>
        <end position="53"/>
    </location>
</feature>
<reference evidence="3" key="1">
    <citation type="journal article" date="2017" name="Cell">
        <title>Insights into land plant evolution garnered from the Marchantia polymorpha genome.</title>
        <authorList>
            <person name="Bowman J.L."/>
            <person name="Kohchi T."/>
            <person name="Yamato K.T."/>
            <person name="Jenkins J."/>
            <person name="Shu S."/>
            <person name="Ishizaki K."/>
            <person name="Yamaoka S."/>
            <person name="Nishihama R."/>
            <person name="Nakamura Y."/>
            <person name="Berger F."/>
            <person name="Adam C."/>
            <person name="Aki S.S."/>
            <person name="Althoff F."/>
            <person name="Araki T."/>
            <person name="Arteaga-Vazquez M.A."/>
            <person name="Balasubrmanian S."/>
            <person name="Barry K."/>
            <person name="Bauer D."/>
            <person name="Boehm C.R."/>
            <person name="Briginshaw L."/>
            <person name="Caballero-Perez J."/>
            <person name="Catarino B."/>
            <person name="Chen F."/>
            <person name="Chiyoda S."/>
            <person name="Chovatia M."/>
            <person name="Davies K.M."/>
            <person name="Delmans M."/>
            <person name="Demura T."/>
            <person name="Dierschke T."/>
            <person name="Dolan L."/>
            <person name="Dorantes-Acosta A.E."/>
            <person name="Eklund D.M."/>
            <person name="Florent S.N."/>
            <person name="Flores-Sandoval E."/>
            <person name="Fujiyama A."/>
            <person name="Fukuzawa H."/>
            <person name="Galik B."/>
            <person name="Grimanelli D."/>
            <person name="Grimwood J."/>
            <person name="Grossniklaus U."/>
            <person name="Hamada T."/>
            <person name="Haseloff J."/>
            <person name="Hetherington A.J."/>
            <person name="Higo A."/>
            <person name="Hirakawa Y."/>
            <person name="Hundley H.N."/>
            <person name="Ikeda Y."/>
            <person name="Inoue K."/>
            <person name="Inoue S.I."/>
            <person name="Ishida S."/>
            <person name="Jia Q."/>
            <person name="Kakita M."/>
            <person name="Kanazawa T."/>
            <person name="Kawai Y."/>
            <person name="Kawashima T."/>
            <person name="Kennedy M."/>
            <person name="Kinose K."/>
            <person name="Kinoshita T."/>
            <person name="Kohara Y."/>
            <person name="Koide E."/>
            <person name="Komatsu K."/>
            <person name="Kopischke S."/>
            <person name="Kubo M."/>
            <person name="Kyozuka J."/>
            <person name="Lagercrantz U."/>
            <person name="Lin S.S."/>
            <person name="Lindquist E."/>
            <person name="Lipzen A.M."/>
            <person name="Lu C.W."/>
            <person name="De Luna E."/>
            <person name="Martienssen R.A."/>
            <person name="Minamino N."/>
            <person name="Mizutani M."/>
            <person name="Mizutani M."/>
            <person name="Mochizuki N."/>
            <person name="Monte I."/>
            <person name="Mosher R."/>
            <person name="Nagasaki H."/>
            <person name="Nakagami H."/>
            <person name="Naramoto S."/>
            <person name="Nishitani K."/>
            <person name="Ohtani M."/>
            <person name="Okamoto T."/>
            <person name="Okumura M."/>
            <person name="Phillips J."/>
            <person name="Pollak B."/>
            <person name="Reinders A."/>
            <person name="Rovekamp M."/>
            <person name="Sano R."/>
            <person name="Sawa S."/>
            <person name="Schmid M.W."/>
            <person name="Shirakawa M."/>
            <person name="Solano R."/>
            <person name="Spunde A."/>
            <person name="Suetsugu N."/>
            <person name="Sugano S."/>
            <person name="Sugiyama A."/>
            <person name="Sun R."/>
            <person name="Suzuki Y."/>
            <person name="Takenaka M."/>
            <person name="Takezawa D."/>
            <person name="Tomogane H."/>
            <person name="Tsuzuki M."/>
            <person name="Ueda T."/>
            <person name="Umeda M."/>
            <person name="Ward J.M."/>
            <person name="Watanabe Y."/>
            <person name="Yazaki K."/>
            <person name="Yokoyama R."/>
            <person name="Yoshitake Y."/>
            <person name="Yotsui I."/>
            <person name="Zachgo S."/>
            <person name="Schmutz J."/>
        </authorList>
    </citation>
    <scope>NUCLEOTIDE SEQUENCE [LARGE SCALE GENOMIC DNA]</scope>
    <source>
        <strain evidence="3">Tak-1</strain>
    </source>
</reference>
<sequence length="120" mass="13236">MDATLCGTAKSRTFIFVPKDGSEIMIHEEAEKTEEDAVHLNRKKCPSRSRHPVRPTVPSALAQIKSRESSLCMEDSSSEAEESPVRSTSNPWAMWVVREKNARAAGTGNHHTGVRKSMSA</sequence>
<feature type="region of interest" description="Disordered" evidence="1">
    <location>
        <begin position="33"/>
        <end position="92"/>
    </location>
</feature>
<name>A0A2R6XX49_MARPO</name>
<dbReference type="AlphaFoldDB" id="A0A2R6XX49"/>
<evidence type="ECO:0000256" key="1">
    <source>
        <dbReference type="SAM" id="MobiDB-lite"/>
    </source>
</evidence>
<feature type="region of interest" description="Disordered" evidence="1">
    <location>
        <begin position="101"/>
        <end position="120"/>
    </location>
</feature>
<accession>A0A2R6XX49</accession>
<dbReference type="Gramene" id="Mp1g22230.1">
    <property type="protein sequence ID" value="Mp1g22230.1.cds1"/>
    <property type="gene ID" value="Mp1g22230"/>
</dbReference>
<organism evidence="2 3">
    <name type="scientific">Marchantia polymorpha</name>
    <name type="common">Common liverwort</name>
    <name type="synonym">Marchantia aquatica</name>
    <dbReference type="NCBI Taxonomy" id="3197"/>
    <lineage>
        <taxon>Eukaryota</taxon>
        <taxon>Viridiplantae</taxon>
        <taxon>Streptophyta</taxon>
        <taxon>Embryophyta</taxon>
        <taxon>Marchantiophyta</taxon>
        <taxon>Marchantiopsida</taxon>
        <taxon>Marchantiidae</taxon>
        <taxon>Marchantiales</taxon>
        <taxon>Marchantiaceae</taxon>
        <taxon>Marchantia</taxon>
    </lineage>
</organism>
<dbReference type="Proteomes" id="UP000244005">
    <property type="component" value="Unassembled WGS sequence"/>
</dbReference>
<dbReference type="EMBL" id="KZ772673">
    <property type="protein sequence ID" value="PTQ50677.1"/>
    <property type="molecule type" value="Genomic_DNA"/>
</dbReference>
<evidence type="ECO:0000313" key="3">
    <source>
        <dbReference type="Proteomes" id="UP000244005"/>
    </source>
</evidence>
<gene>
    <name evidence="2" type="ORF">MARPO_0001s0561</name>
</gene>
<keyword evidence="3" id="KW-1185">Reference proteome</keyword>
<proteinExistence type="predicted"/>
<protein>
    <submittedName>
        <fullName evidence="2">Uncharacterized protein</fullName>
    </submittedName>
</protein>